<proteinExistence type="predicted"/>
<evidence type="ECO:0000313" key="2">
    <source>
        <dbReference type="Proteomes" id="UP000218334"/>
    </source>
</evidence>
<sequence>MGTLDRFFFNKRREQTSKKMEALLAAAIPLMTSLQSVKYDGTDVELLESVALSKQLSYIPCMSVVLINNRHSAIPRINLDFLHIAELSILGPWYLDFTATLISNNTRLASVGLYSHSYSSDPASTAILEHPKGMYRCITNLLLCGKWALRRSNVPILVPKLRQLRSLELCIEFAASEFWAALQAEQIWLRSLFLRIRLGFVEETRKGMERTFTSSPKAVVKGNLAWQPVTVSI</sequence>
<reference evidence="2" key="1">
    <citation type="journal article" date="2017" name="Nat. Ecol. Evol.">
        <title>Genome expansion and lineage-specific genetic innovations in the forest pathogenic fungi Armillaria.</title>
        <authorList>
            <person name="Sipos G."/>
            <person name="Prasanna A.N."/>
            <person name="Walter M.C."/>
            <person name="O'Connor E."/>
            <person name="Balint B."/>
            <person name="Krizsan K."/>
            <person name="Kiss B."/>
            <person name="Hess J."/>
            <person name="Varga T."/>
            <person name="Slot J."/>
            <person name="Riley R."/>
            <person name="Boka B."/>
            <person name="Rigling D."/>
            <person name="Barry K."/>
            <person name="Lee J."/>
            <person name="Mihaltcheva S."/>
            <person name="LaButti K."/>
            <person name="Lipzen A."/>
            <person name="Waldron R."/>
            <person name="Moloney N.M."/>
            <person name="Sperisen C."/>
            <person name="Kredics L."/>
            <person name="Vagvoelgyi C."/>
            <person name="Patrignani A."/>
            <person name="Fitzpatrick D."/>
            <person name="Nagy I."/>
            <person name="Doyle S."/>
            <person name="Anderson J.B."/>
            <person name="Grigoriev I.V."/>
            <person name="Gueldener U."/>
            <person name="Muensterkoetter M."/>
            <person name="Nagy L.G."/>
        </authorList>
    </citation>
    <scope>NUCLEOTIDE SEQUENCE [LARGE SCALE GENOMIC DNA]</scope>
    <source>
        <strain evidence="2">28-4</strain>
    </source>
</reference>
<keyword evidence="2" id="KW-1185">Reference proteome</keyword>
<name>A0A2H3B6H1_9AGAR</name>
<gene>
    <name evidence="1" type="ORF">ARMSODRAFT_1034538</name>
</gene>
<dbReference type="EMBL" id="KZ293531">
    <property type="protein sequence ID" value="PBK58636.1"/>
    <property type="molecule type" value="Genomic_DNA"/>
</dbReference>
<evidence type="ECO:0000313" key="1">
    <source>
        <dbReference type="EMBL" id="PBK58636.1"/>
    </source>
</evidence>
<dbReference type="Proteomes" id="UP000218334">
    <property type="component" value="Unassembled WGS sequence"/>
</dbReference>
<accession>A0A2H3B6H1</accession>
<dbReference type="AlphaFoldDB" id="A0A2H3B6H1"/>
<protein>
    <submittedName>
        <fullName evidence="1">Uncharacterized protein</fullName>
    </submittedName>
</protein>
<organism evidence="1 2">
    <name type="scientific">Armillaria solidipes</name>
    <dbReference type="NCBI Taxonomy" id="1076256"/>
    <lineage>
        <taxon>Eukaryota</taxon>
        <taxon>Fungi</taxon>
        <taxon>Dikarya</taxon>
        <taxon>Basidiomycota</taxon>
        <taxon>Agaricomycotina</taxon>
        <taxon>Agaricomycetes</taxon>
        <taxon>Agaricomycetidae</taxon>
        <taxon>Agaricales</taxon>
        <taxon>Marasmiineae</taxon>
        <taxon>Physalacriaceae</taxon>
        <taxon>Armillaria</taxon>
    </lineage>
</organism>